<gene>
    <name evidence="1" type="ORF">BDR25DRAFT_353026</name>
</gene>
<evidence type="ECO:0000313" key="2">
    <source>
        <dbReference type="Proteomes" id="UP000799755"/>
    </source>
</evidence>
<evidence type="ECO:0000313" key="1">
    <source>
        <dbReference type="EMBL" id="KAF2472707.1"/>
    </source>
</evidence>
<keyword evidence="2" id="KW-1185">Reference proteome</keyword>
<sequence>MTVSRVIIGQQEKNEFAYSYHKNALFCRPEGDNYRNGTDSNLPLAPSQVEVSSSSNILGLKGRFDEYLLQAQTPLAPKCDETPNSALLLHSDENRVFIHDLDTRAYVSLEIPKSGEEAKMIPLVWIGRSEKRKPRVADQILAQVIIAAMELSQELNPLREIAIKLINSDPANPSTWAVDLTPLKPIVKRHLRHWDGVAQLHLNWAKKPLLTRLRSTRPTGFPKIDGSSRLMSYADTMEEKGQRDNYWSTKALTDASGLATSFIGNAFAEMQGRTSAPIYELETQAYPFSLEQDEKADNKAKDLLWDCRLLGFSKGMRIGGLEWIGSNLDLKKSYWGSKLREQLLVDSGVFGTIGQAQAFIQVVYPYNWYSPLKPGRNPSIQIDLGASLHNHDSDTAKVYIAALAARAVFAGIPTWELVDKVLIQGGWPHLRQYSRGFSTTIFTVMVTLFAAVESYIINQQSPLGPLIIQLAGKLVGPVGGTKSPWRVRKDVYLKDSKVNIALAAFEGTASWTPSATPAFRVPAPYPSHIVTGHGCKHDVSKTPRSSERVKIANNINDLSNMTVNCAGITAVQTLSTAQAKNEALQFCSTSCTLTVLRGEKQCVGCAVKLAWTIGAVVRALHEVGLDFLEIDDLYICGVVPVPFRGTRAVTMFIDPYGSVMASRQDIECWVPLTARLPCRPTPCWRASRTSPLRACHLLWTFGGNESKP</sequence>
<dbReference type="EMBL" id="MU003501">
    <property type="protein sequence ID" value="KAF2472707.1"/>
    <property type="molecule type" value="Genomic_DNA"/>
</dbReference>
<comment type="caution">
    <text evidence="1">The sequence shown here is derived from an EMBL/GenBank/DDBJ whole genome shotgun (WGS) entry which is preliminary data.</text>
</comment>
<dbReference type="Proteomes" id="UP000799755">
    <property type="component" value="Unassembled WGS sequence"/>
</dbReference>
<name>A0ACB6R2G7_9PLEO</name>
<accession>A0ACB6R2G7</accession>
<protein>
    <submittedName>
        <fullName evidence="1">Uncharacterized protein</fullName>
    </submittedName>
</protein>
<organism evidence="1 2">
    <name type="scientific">Lindgomyces ingoldianus</name>
    <dbReference type="NCBI Taxonomy" id="673940"/>
    <lineage>
        <taxon>Eukaryota</taxon>
        <taxon>Fungi</taxon>
        <taxon>Dikarya</taxon>
        <taxon>Ascomycota</taxon>
        <taxon>Pezizomycotina</taxon>
        <taxon>Dothideomycetes</taxon>
        <taxon>Pleosporomycetidae</taxon>
        <taxon>Pleosporales</taxon>
        <taxon>Lindgomycetaceae</taxon>
        <taxon>Lindgomyces</taxon>
    </lineage>
</organism>
<proteinExistence type="predicted"/>
<reference evidence="1" key="1">
    <citation type="journal article" date="2020" name="Stud. Mycol.">
        <title>101 Dothideomycetes genomes: a test case for predicting lifestyles and emergence of pathogens.</title>
        <authorList>
            <person name="Haridas S."/>
            <person name="Albert R."/>
            <person name="Binder M."/>
            <person name="Bloem J."/>
            <person name="Labutti K."/>
            <person name="Salamov A."/>
            <person name="Andreopoulos B."/>
            <person name="Baker S."/>
            <person name="Barry K."/>
            <person name="Bills G."/>
            <person name="Bluhm B."/>
            <person name="Cannon C."/>
            <person name="Castanera R."/>
            <person name="Culley D."/>
            <person name="Daum C."/>
            <person name="Ezra D."/>
            <person name="Gonzalez J."/>
            <person name="Henrissat B."/>
            <person name="Kuo A."/>
            <person name="Liang C."/>
            <person name="Lipzen A."/>
            <person name="Lutzoni F."/>
            <person name="Magnuson J."/>
            <person name="Mondo S."/>
            <person name="Nolan M."/>
            <person name="Ohm R."/>
            <person name="Pangilinan J."/>
            <person name="Park H.-J."/>
            <person name="Ramirez L."/>
            <person name="Alfaro M."/>
            <person name="Sun H."/>
            <person name="Tritt A."/>
            <person name="Yoshinaga Y."/>
            <person name="Zwiers L.-H."/>
            <person name="Turgeon B."/>
            <person name="Goodwin S."/>
            <person name="Spatafora J."/>
            <person name="Crous P."/>
            <person name="Grigoriev I."/>
        </authorList>
    </citation>
    <scope>NUCLEOTIDE SEQUENCE</scope>
    <source>
        <strain evidence="1">ATCC 200398</strain>
    </source>
</reference>